<feature type="compositionally biased region" description="Basic and acidic residues" evidence="7">
    <location>
        <begin position="67"/>
        <end position="77"/>
    </location>
</feature>
<dbReference type="SMART" id="SM00490">
    <property type="entry name" value="HELICc"/>
    <property type="match status" value="1"/>
</dbReference>
<dbReference type="InterPro" id="IPR014001">
    <property type="entry name" value="Helicase_ATP-bd"/>
</dbReference>
<dbReference type="Pfam" id="PF07717">
    <property type="entry name" value="OB_NTP_bind"/>
    <property type="match status" value="1"/>
</dbReference>
<gene>
    <name evidence="10" type="ORF">LSH36_81g01056</name>
</gene>
<dbReference type="InterPro" id="IPR059023">
    <property type="entry name" value="RNA_hel_CTD"/>
</dbReference>
<feature type="domain" description="Helicase C-terminal" evidence="9">
    <location>
        <begin position="608"/>
        <end position="779"/>
    </location>
</feature>
<dbReference type="Pfam" id="PF26026">
    <property type="entry name" value="RNA_hel_CTD"/>
    <property type="match status" value="1"/>
</dbReference>
<dbReference type="GO" id="GO:0016787">
    <property type="term" value="F:hydrolase activity"/>
    <property type="evidence" value="ECO:0007669"/>
    <property type="project" value="UniProtKB-KW"/>
</dbReference>
<evidence type="ECO:0000259" key="9">
    <source>
        <dbReference type="PROSITE" id="PS51194"/>
    </source>
</evidence>
<dbReference type="EMBL" id="JAODUP010000081">
    <property type="protein sequence ID" value="KAK2163338.1"/>
    <property type="molecule type" value="Genomic_DNA"/>
</dbReference>
<dbReference type="InterPro" id="IPR002464">
    <property type="entry name" value="DNA/RNA_helicase_DEAH_CS"/>
</dbReference>
<evidence type="ECO:0000259" key="8">
    <source>
        <dbReference type="PROSITE" id="PS51192"/>
    </source>
</evidence>
<dbReference type="InterPro" id="IPR027417">
    <property type="entry name" value="P-loop_NTPase"/>
</dbReference>
<dbReference type="InterPro" id="IPR011709">
    <property type="entry name" value="DEAD-box_helicase_OB_fold"/>
</dbReference>
<dbReference type="Pfam" id="PF21010">
    <property type="entry name" value="HA2_C"/>
    <property type="match status" value="1"/>
</dbReference>
<dbReference type="PROSITE" id="PS51194">
    <property type="entry name" value="HELICASE_CTER"/>
    <property type="match status" value="1"/>
</dbReference>
<dbReference type="InterPro" id="IPR001650">
    <property type="entry name" value="Helicase_C-like"/>
</dbReference>
<accession>A0AAD9K1S3</accession>
<feature type="region of interest" description="Disordered" evidence="7">
    <location>
        <begin position="1"/>
        <end position="89"/>
    </location>
</feature>
<evidence type="ECO:0000256" key="3">
    <source>
        <dbReference type="ARBA" id="ARBA00022801"/>
    </source>
</evidence>
<dbReference type="CDD" id="cd18791">
    <property type="entry name" value="SF2_C_RHA"/>
    <property type="match status" value="1"/>
</dbReference>
<dbReference type="SMART" id="SM00847">
    <property type="entry name" value="HA2"/>
    <property type="match status" value="1"/>
</dbReference>
<dbReference type="GO" id="GO:0051880">
    <property type="term" value="F:G-quadruplex DNA binding"/>
    <property type="evidence" value="ECO:0007669"/>
    <property type="project" value="TreeGrafter"/>
</dbReference>
<dbReference type="GO" id="GO:0005737">
    <property type="term" value="C:cytoplasm"/>
    <property type="evidence" value="ECO:0007669"/>
    <property type="project" value="TreeGrafter"/>
</dbReference>
<dbReference type="Proteomes" id="UP001208570">
    <property type="component" value="Unassembled WGS sequence"/>
</dbReference>
<dbReference type="GO" id="GO:0005524">
    <property type="term" value="F:ATP binding"/>
    <property type="evidence" value="ECO:0007669"/>
    <property type="project" value="UniProtKB-KW"/>
</dbReference>
<keyword evidence="5" id="KW-0067">ATP-binding</keyword>
<evidence type="ECO:0000256" key="5">
    <source>
        <dbReference type="ARBA" id="ARBA00022840"/>
    </source>
</evidence>
<evidence type="ECO:0000256" key="7">
    <source>
        <dbReference type="SAM" id="MobiDB-lite"/>
    </source>
</evidence>
<dbReference type="Gene3D" id="1.20.120.1080">
    <property type="match status" value="1"/>
</dbReference>
<sequence>MEHGYHDRRWHHGKRRGRSRGRGGHHGDREDNMSGDFGGNDPYNNQSQSYNDHDRSHSGHQWNRGRNRPERGSDHCRGSRPPGLKGKEIGLWYAAKSKKKTREAELQNRTFIQMDKEKERNISHLLHTIRTADSIKPQPQQSYREPADDEPDIPMATCSQVTYPQTPGQPVADSLNRHTSDEEGAPSTRHVSLAEHEAVDLSCDLISFGSETTCGRDDSSESHTSEDVVVLDSWEELTAADGKTVIGHHSGDNPSAIDDASCSENRQITEEPLLNTVCNQEELVEDEDCIKVKKFDTSPDEDEDFMIDESAEMNDLKTPLQLYTNEDDFDGAFLAEFYENQKANRDGYEQLQDLKVEKKAIQCLPHLDKQLLEEKTDKESNNSKYRNMLQFRKKLPSYKMRKVAQFILDDYIERGQGSLCHIACTQPRRISAISVAERVADERVEDCGSGSVGYQIRLEHKLPRTQGSIIYCTNGIMLKWLVSDPWLSRMSHVILDEIHERDLHSDFLMIILKDLIRMRPDVKLILMSATLNAEMFSAYFGNCPMLNIPGFTYPVQEYLLEDIIEMTRYLHNCPSCTKENKKGAWYTPPTLKVLQGLDMTQIDLDLVSYLIHYIHCEKEAGAILVFLPGWELISQLHKLLTQSVTIGRGSCKIIPLHSLMPTINQKEVFQRPPVGIRKIVIATNIAETSITIDDVVYVIDCGKMKLKNFDPAKNISTLQPEWISRANSRQRRGRAGRVQPGECYHLYTAHQESMFNDYQLPEILRTRLEELCLQIKLLKLGQIEAFTQKAMEPPSVDALYLAIDNLRKLNALDSEEQLTPLGYHLAKMPVDPQTGKMLLFAAVFCCVDPILTITASLSFKDAFYLPLGKEKIADERRRQLANNSKSDHIMLANAYKGWERACSNGTSGQYCYNNFLSPNILKMLKNMRKQFAQLLYDMKFLGSPNPKDIQGNRNSGNEKLVKAIICAGLYPNVAQIKPNTLRPGSRRPVHLQNNTHRKIKFHPKSVNCQTFEFESSWFVYHLTMKTSSIFLYDSSMVSPYPLLFFGGSIDVRKDSGQNCIIVDDWIIFRAPLRIARLVKELRGELDHLLEYKIQHPGVTNWSTQNKEGALMHAISDLITTEEHTSRRT</sequence>
<evidence type="ECO:0000256" key="6">
    <source>
        <dbReference type="ARBA" id="ARBA00022884"/>
    </source>
</evidence>
<dbReference type="GO" id="GO:0003678">
    <property type="term" value="F:DNA helicase activity"/>
    <property type="evidence" value="ECO:0007669"/>
    <property type="project" value="TreeGrafter"/>
</dbReference>
<dbReference type="PROSITE" id="PS51192">
    <property type="entry name" value="HELICASE_ATP_BIND_1"/>
    <property type="match status" value="1"/>
</dbReference>
<dbReference type="InterPro" id="IPR048333">
    <property type="entry name" value="HA2_WH"/>
</dbReference>
<name>A0AAD9K1S3_9ANNE</name>
<dbReference type="PROSITE" id="PS00690">
    <property type="entry name" value="DEAH_ATP_HELICASE"/>
    <property type="match status" value="1"/>
</dbReference>
<dbReference type="SMART" id="SM00487">
    <property type="entry name" value="DEXDc"/>
    <property type="match status" value="1"/>
</dbReference>
<proteinExistence type="predicted"/>
<feature type="domain" description="Helicase ATP-binding" evidence="8">
    <location>
        <begin position="397"/>
        <end position="549"/>
    </location>
</feature>
<feature type="region of interest" description="Disordered" evidence="7">
    <location>
        <begin position="164"/>
        <end position="185"/>
    </location>
</feature>
<dbReference type="InterPro" id="IPR007502">
    <property type="entry name" value="Helicase-assoc_dom"/>
</dbReference>
<dbReference type="Gene3D" id="3.40.50.300">
    <property type="entry name" value="P-loop containing nucleotide triphosphate hydrolases"/>
    <property type="match status" value="2"/>
</dbReference>
<dbReference type="Pfam" id="PF00271">
    <property type="entry name" value="Helicase_C"/>
    <property type="match status" value="1"/>
</dbReference>
<dbReference type="PANTHER" id="PTHR18934">
    <property type="entry name" value="ATP-DEPENDENT RNA HELICASE"/>
    <property type="match status" value="1"/>
</dbReference>
<evidence type="ECO:0000256" key="2">
    <source>
        <dbReference type="ARBA" id="ARBA00022741"/>
    </source>
</evidence>
<keyword evidence="11" id="KW-1185">Reference proteome</keyword>
<protein>
    <recommendedName>
        <fullName evidence="1">RNA helicase</fullName>
        <ecNumber evidence="1">3.6.4.13</ecNumber>
    </recommendedName>
</protein>
<dbReference type="AlphaFoldDB" id="A0AAD9K1S3"/>
<dbReference type="FunFam" id="1.20.120.1080:FF:000002">
    <property type="entry name" value="Putative ATP-dependent RNA helicase DHX36"/>
    <property type="match status" value="1"/>
</dbReference>
<comment type="caution">
    <text evidence="10">The sequence shown here is derived from an EMBL/GenBank/DDBJ whole genome shotgun (WGS) entry which is preliminary data.</text>
</comment>
<organism evidence="10 11">
    <name type="scientific">Paralvinella palmiformis</name>
    <dbReference type="NCBI Taxonomy" id="53620"/>
    <lineage>
        <taxon>Eukaryota</taxon>
        <taxon>Metazoa</taxon>
        <taxon>Spiralia</taxon>
        <taxon>Lophotrochozoa</taxon>
        <taxon>Annelida</taxon>
        <taxon>Polychaeta</taxon>
        <taxon>Sedentaria</taxon>
        <taxon>Canalipalpata</taxon>
        <taxon>Terebellida</taxon>
        <taxon>Terebelliformia</taxon>
        <taxon>Alvinellidae</taxon>
        <taxon>Paralvinella</taxon>
    </lineage>
</organism>
<evidence type="ECO:0000256" key="1">
    <source>
        <dbReference type="ARBA" id="ARBA00012552"/>
    </source>
</evidence>
<feature type="compositionally biased region" description="Basic residues" evidence="7">
    <location>
        <begin position="8"/>
        <end position="24"/>
    </location>
</feature>
<dbReference type="PANTHER" id="PTHR18934:SF237">
    <property type="entry name" value="ATP-DEPENDENT DNA_RNA HELICASE DHX36"/>
    <property type="match status" value="1"/>
</dbReference>
<dbReference type="GO" id="GO:0005634">
    <property type="term" value="C:nucleus"/>
    <property type="evidence" value="ECO:0007669"/>
    <property type="project" value="TreeGrafter"/>
</dbReference>
<dbReference type="Pfam" id="PF04408">
    <property type="entry name" value="WHD_HA2"/>
    <property type="match status" value="1"/>
</dbReference>
<dbReference type="GO" id="GO:0003724">
    <property type="term" value="F:RNA helicase activity"/>
    <property type="evidence" value="ECO:0007669"/>
    <property type="project" value="UniProtKB-EC"/>
</dbReference>
<keyword evidence="4" id="KW-0347">Helicase</keyword>
<evidence type="ECO:0000256" key="4">
    <source>
        <dbReference type="ARBA" id="ARBA00022806"/>
    </source>
</evidence>
<keyword evidence="6" id="KW-0694">RNA-binding</keyword>
<dbReference type="GO" id="GO:0002151">
    <property type="term" value="F:G-quadruplex RNA binding"/>
    <property type="evidence" value="ECO:0007669"/>
    <property type="project" value="TreeGrafter"/>
</dbReference>
<evidence type="ECO:0000313" key="11">
    <source>
        <dbReference type="Proteomes" id="UP001208570"/>
    </source>
</evidence>
<dbReference type="EC" id="3.6.4.13" evidence="1"/>
<keyword evidence="3" id="KW-0378">Hydrolase</keyword>
<reference evidence="10" key="1">
    <citation type="journal article" date="2023" name="Mol. Biol. Evol.">
        <title>Third-Generation Sequencing Reveals the Adaptive Role of the Epigenome in Three Deep-Sea Polychaetes.</title>
        <authorList>
            <person name="Perez M."/>
            <person name="Aroh O."/>
            <person name="Sun Y."/>
            <person name="Lan Y."/>
            <person name="Juniper S.K."/>
            <person name="Young C.R."/>
            <person name="Angers B."/>
            <person name="Qian P.Y."/>
        </authorList>
    </citation>
    <scope>NUCLEOTIDE SEQUENCE</scope>
    <source>
        <strain evidence="10">P08H-3</strain>
    </source>
</reference>
<dbReference type="SUPFAM" id="SSF52540">
    <property type="entry name" value="P-loop containing nucleoside triphosphate hydrolases"/>
    <property type="match status" value="1"/>
</dbReference>
<keyword evidence="2" id="KW-0547">Nucleotide-binding</keyword>
<evidence type="ECO:0000313" key="10">
    <source>
        <dbReference type="EMBL" id="KAK2163338.1"/>
    </source>
</evidence>